<evidence type="ECO:0000313" key="1">
    <source>
        <dbReference type="EMBL" id="KAJ5152033.1"/>
    </source>
</evidence>
<dbReference type="EMBL" id="JAPQKO010000008">
    <property type="protein sequence ID" value="KAJ5152033.1"/>
    <property type="molecule type" value="Genomic_DNA"/>
</dbReference>
<protein>
    <submittedName>
        <fullName evidence="1">Polyketide cyclase/dehydrase</fullName>
    </submittedName>
</protein>
<sequence length="149" mass="16729">MPYLESSIEINAPPAKVREIFLDFPAYPEWHTDWIKGIEIEDNADKSKTGLSLTAGDKVKCNIEGFSFVAEIKENSEQLLSWQGPPVFTIAGLHNFRFESAKDGTATVFTQSEQMKGLLSFAMSPSLLGRFMRADYDVFNKDLKTRAEA</sequence>
<dbReference type="InterPro" id="IPR023393">
    <property type="entry name" value="START-like_dom_sf"/>
</dbReference>
<reference evidence="1" key="1">
    <citation type="submission" date="2022-11" db="EMBL/GenBank/DDBJ databases">
        <authorList>
            <person name="Petersen C."/>
        </authorList>
    </citation>
    <scope>NUCLEOTIDE SEQUENCE</scope>
    <source>
        <strain evidence="1">IBT 21917</strain>
    </source>
</reference>
<proteinExistence type="predicted"/>
<dbReference type="OrthoDB" id="509124at2759"/>
<dbReference type="Gene3D" id="3.30.530.20">
    <property type="match status" value="1"/>
</dbReference>
<evidence type="ECO:0000313" key="2">
    <source>
        <dbReference type="Proteomes" id="UP001146351"/>
    </source>
</evidence>
<dbReference type="InterPro" id="IPR019587">
    <property type="entry name" value="Polyketide_cyclase/dehydratase"/>
</dbReference>
<accession>A0A9W9LF08</accession>
<organism evidence="1 2">
    <name type="scientific">Penicillium capsulatum</name>
    <dbReference type="NCBI Taxonomy" id="69766"/>
    <lineage>
        <taxon>Eukaryota</taxon>
        <taxon>Fungi</taxon>
        <taxon>Dikarya</taxon>
        <taxon>Ascomycota</taxon>
        <taxon>Pezizomycotina</taxon>
        <taxon>Eurotiomycetes</taxon>
        <taxon>Eurotiomycetidae</taxon>
        <taxon>Eurotiales</taxon>
        <taxon>Aspergillaceae</taxon>
        <taxon>Penicillium</taxon>
    </lineage>
</organism>
<name>A0A9W9LF08_9EURO</name>
<dbReference type="CDD" id="cd07822">
    <property type="entry name" value="SRPBCC_4"/>
    <property type="match status" value="1"/>
</dbReference>
<dbReference type="Proteomes" id="UP001146351">
    <property type="component" value="Unassembled WGS sequence"/>
</dbReference>
<reference evidence="1" key="2">
    <citation type="journal article" date="2023" name="IMA Fungus">
        <title>Comparative genomic study of the Penicillium genus elucidates a diverse pangenome and 15 lateral gene transfer events.</title>
        <authorList>
            <person name="Petersen C."/>
            <person name="Sorensen T."/>
            <person name="Nielsen M.R."/>
            <person name="Sondergaard T.E."/>
            <person name="Sorensen J.L."/>
            <person name="Fitzpatrick D.A."/>
            <person name="Frisvad J.C."/>
            <person name="Nielsen K.L."/>
        </authorList>
    </citation>
    <scope>NUCLEOTIDE SEQUENCE</scope>
    <source>
        <strain evidence="1">IBT 21917</strain>
    </source>
</reference>
<gene>
    <name evidence="1" type="ORF">N7492_010328</name>
</gene>
<keyword evidence="2" id="KW-1185">Reference proteome</keyword>
<dbReference type="PANTHER" id="PTHR36166">
    <property type="entry name" value="CHROMOSOME 9, WHOLE GENOME SHOTGUN SEQUENCE"/>
    <property type="match status" value="1"/>
</dbReference>
<dbReference type="SUPFAM" id="SSF55961">
    <property type="entry name" value="Bet v1-like"/>
    <property type="match status" value="1"/>
</dbReference>
<comment type="caution">
    <text evidence="1">The sequence shown here is derived from an EMBL/GenBank/DDBJ whole genome shotgun (WGS) entry which is preliminary data.</text>
</comment>
<dbReference type="AlphaFoldDB" id="A0A9W9LF08"/>
<dbReference type="Pfam" id="PF10604">
    <property type="entry name" value="Polyketide_cyc2"/>
    <property type="match status" value="1"/>
</dbReference>
<dbReference type="PANTHER" id="PTHR36166:SF1">
    <property type="entry name" value="SRPBCC DOMAIN-CONTAINING PROTEIN"/>
    <property type="match status" value="1"/>
</dbReference>